<dbReference type="Pfam" id="PF00005">
    <property type="entry name" value="ABC_tran"/>
    <property type="match status" value="1"/>
</dbReference>
<dbReference type="Pfam" id="PF00664">
    <property type="entry name" value="ABC_membrane"/>
    <property type="match status" value="1"/>
</dbReference>
<dbReference type="InterPro" id="IPR017871">
    <property type="entry name" value="ABC_transporter-like_CS"/>
</dbReference>
<dbReference type="GO" id="GO:0005524">
    <property type="term" value="F:ATP binding"/>
    <property type="evidence" value="ECO:0007669"/>
    <property type="project" value="UniProtKB-KW"/>
</dbReference>
<dbReference type="PROSITE" id="PS50929">
    <property type="entry name" value="ABC_TM1F"/>
    <property type="match status" value="1"/>
</dbReference>
<keyword evidence="2" id="KW-0813">Transport</keyword>
<dbReference type="InterPro" id="IPR011527">
    <property type="entry name" value="ABC1_TM_dom"/>
</dbReference>
<feature type="transmembrane region" description="Helical" evidence="8">
    <location>
        <begin position="37"/>
        <end position="58"/>
    </location>
</feature>
<keyword evidence="6 8" id="KW-1133">Transmembrane helix</keyword>
<evidence type="ECO:0000256" key="3">
    <source>
        <dbReference type="ARBA" id="ARBA00022692"/>
    </source>
</evidence>
<evidence type="ECO:0000256" key="2">
    <source>
        <dbReference type="ARBA" id="ARBA00022448"/>
    </source>
</evidence>
<protein>
    <submittedName>
        <fullName evidence="11">Metal ABC transporter permease</fullName>
    </submittedName>
</protein>
<dbReference type="GO" id="GO:0005886">
    <property type="term" value="C:plasma membrane"/>
    <property type="evidence" value="ECO:0007669"/>
    <property type="project" value="UniProtKB-SubCell"/>
</dbReference>
<dbReference type="EMBL" id="LBIC01000001">
    <property type="protein sequence ID" value="KKW94015.1"/>
    <property type="molecule type" value="Genomic_DNA"/>
</dbReference>
<dbReference type="FunFam" id="3.40.50.300:FF:000186">
    <property type="entry name" value="ATP-binding cassette sub-family B member 7, mitochondrial"/>
    <property type="match status" value="1"/>
</dbReference>
<comment type="caution">
    <text evidence="11">The sequence shown here is derived from an EMBL/GenBank/DDBJ whole genome shotgun (WGS) entry which is preliminary data.</text>
</comment>
<keyword evidence="3 8" id="KW-0812">Transmembrane</keyword>
<evidence type="ECO:0000256" key="4">
    <source>
        <dbReference type="ARBA" id="ARBA00022741"/>
    </source>
</evidence>
<evidence type="ECO:0000259" key="9">
    <source>
        <dbReference type="PROSITE" id="PS50893"/>
    </source>
</evidence>
<sequence>MPPSTPDNSPLPPIWATLRRFFPYLWPADAPALRRRVAIAMVLVLVAKIVSLAMPFAYKGAVDRMVPGMESGAGLAVALVVAYAGARFGSVLFDNLRNAIFERVGQEAGRRLADDVFVHLHRLSLRFHLDRRTGAVTKIVERGTKSIDTMLYFMLFNIAPTVLELAAVCVIFFVKFGPGLVAATLVMVGLYIWFTRTITEWRNQLRRDMVDMDTNAVAHAVDSLLNFETVKYFGAEDREAARYAKAMRRYADAAVKSENSLAWLNIGQSLITNLMMAGAMGYTVWGWSKGQFSTGDVVLVNTLLSQLFRPLDLLGMVYRTIRQGLIDMEAMYKLIDTQAEIADAQGAPVLHVETGEVRFDHVHFGYDPEREILHGVSFAVPAGKTLAIVGPSGAGKSTIARLLFRFYDIQGGRILIDGQDIAQVTQGSLRSAIGIVPQDMVLFNDTVGYNIGYGRAGATQEEIEEAAKAASIHDFIMGLPQGYATRVGERGLKLSGGEKQRVAIARTLLKDPPVLVLDEATSALDSRTETEIQDVLRSIARKRTTLIVAHRLSTVVDADEIIVLEQGRIVERGRHGDLVRADGLYATMWARQATERDEMAQAPEVEPKIEDVFEVVDLRRG</sequence>
<keyword evidence="5" id="KW-0067">ATP-binding</keyword>
<dbReference type="CDD" id="cd18582">
    <property type="entry name" value="ABC_6TM_ATM1_ABCB7"/>
    <property type="match status" value="1"/>
</dbReference>
<feature type="transmembrane region" description="Helical" evidence="8">
    <location>
        <begin position="151"/>
        <end position="174"/>
    </location>
</feature>
<keyword evidence="7 8" id="KW-0472">Membrane</keyword>
<accession>A0A0M3AVX3</accession>
<evidence type="ECO:0000256" key="7">
    <source>
        <dbReference type="ARBA" id="ARBA00023136"/>
    </source>
</evidence>
<reference evidence="11 12" key="1">
    <citation type="submission" date="2015-04" db="EMBL/GenBank/DDBJ databases">
        <title>Genome sequence of aromatic hydrocarbons-degrading Sphingobium chungbukense DJ77.</title>
        <authorList>
            <person name="Kim Y.-C."/>
            <person name="Chae J.-C."/>
        </authorList>
    </citation>
    <scope>NUCLEOTIDE SEQUENCE [LARGE SCALE GENOMIC DNA]</scope>
    <source>
        <strain evidence="11 12">DJ77</strain>
    </source>
</reference>
<proteinExistence type="predicted"/>
<dbReference type="Proteomes" id="UP000033874">
    <property type="component" value="Unassembled WGS sequence"/>
</dbReference>
<dbReference type="PATRIC" id="fig|56193.3.peg.1069"/>
<dbReference type="InterPro" id="IPR027417">
    <property type="entry name" value="P-loop_NTPase"/>
</dbReference>
<dbReference type="Gene3D" id="1.20.1560.10">
    <property type="entry name" value="ABC transporter type 1, transmembrane domain"/>
    <property type="match status" value="1"/>
</dbReference>
<feature type="transmembrane region" description="Helical" evidence="8">
    <location>
        <begin position="180"/>
        <end position="199"/>
    </location>
</feature>
<dbReference type="PANTHER" id="PTHR24221:SF402">
    <property type="entry name" value="IRON-SULFUR CLUSTERS TRANSPORTER ABCB7, MITOCHONDRIAL"/>
    <property type="match status" value="1"/>
</dbReference>
<feature type="domain" description="ABC transmembrane type-1" evidence="10">
    <location>
        <begin position="38"/>
        <end position="323"/>
    </location>
</feature>
<evidence type="ECO:0000313" key="12">
    <source>
        <dbReference type="Proteomes" id="UP000033874"/>
    </source>
</evidence>
<dbReference type="SMART" id="SM00382">
    <property type="entry name" value="AAA"/>
    <property type="match status" value="1"/>
</dbReference>
<evidence type="ECO:0000313" key="11">
    <source>
        <dbReference type="EMBL" id="KKW94015.1"/>
    </source>
</evidence>
<dbReference type="PROSITE" id="PS50893">
    <property type="entry name" value="ABC_TRANSPORTER_2"/>
    <property type="match status" value="1"/>
</dbReference>
<evidence type="ECO:0000256" key="5">
    <source>
        <dbReference type="ARBA" id="ARBA00022840"/>
    </source>
</evidence>
<dbReference type="PROSITE" id="PS00211">
    <property type="entry name" value="ABC_TRANSPORTER_1"/>
    <property type="match status" value="1"/>
</dbReference>
<dbReference type="SUPFAM" id="SSF52540">
    <property type="entry name" value="P-loop containing nucleoside triphosphate hydrolases"/>
    <property type="match status" value="1"/>
</dbReference>
<dbReference type="Gene3D" id="3.40.50.300">
    <property type="entry name" value="P-loop containing nucleotide triphosphate hydrolases"/>
    <property type="match status" value="1"/>
</dbReference>
<dbReference type="CDD" id="cd03253">
    <property type="entry name" value="ABCC_ATM1_transporter"/>
    <property type="match status" value="1"/>
</dbReference>
<dbReference type="AlphaFoldDB" id="A0A0M3AVX3"/>
<gene>
    <name evidence="11" type="ORF">YP76_05180</name>
</gene>
<keyword evidence="4" id="KW-0547">Nucleotide-binding</keyword>
<dbReference type="PANTHER" id="PTHR24221">
    <property type="entry name" value="ATP-BINDING CASSETTE SUB-FAMILY B"/>
    <property type="match status" value="1"/>
</dbReference>
<dbReference type="InterPro" id="IPR003593">
    <property type="entry name" value="AAA+_ATPase"/>
</dbReference>
<dbReference type="GO" id="GO:0016887">
    <property type="term" value="F:ATP hydrolysis activity"/>
    <property type="evidence" value="ECO:0007669"/>
    <property type="project" value="InterPro"/>
</dbReference>
<dbReference type="InterPro" id="IPR036640">
    <property type="entry name" value="ABC1_TM_sf"/>
</dbReference>
<evidence type="ECO:0000256" key="1">
    <source>
        <dbReference type="ARBA" id="ARBA00004651"/>
    </source>
</evidence>
<dbReference type="InterPro" id="IPR039421">
    <property type="entry name" value="Type_1_exporter"/>
</dbReference>
<keyword evidence="12" id="KW-1185">Reference proteome</keyword>
<feature type="transmembrane region" description="Helical" evidence="8">
    <location>
        <begin position="73"/>
        <end position="93"/>
    </location>
</feature>
<dbReference type="RefSeq" id="WP_046762449.1">
    <property type="nucleotide sequence ID" value="NZ_LBIC01000001.1"/>
</dbReference>
<evidence type="ECO:0000256" key="8">
    <source>
        <dbReference type="SAM" id="Phobius"/>
    </source>
</evidence>
<dbReference type="SUPFAM" id="SSF90123">
    <property type="entry name" value="ABC transporter transmembrane region"/>
    <property type="match status" value="1"/>
</dbReference>
<feature type="domain" description="ABC transporter" evidence="9">
    <location>
        <begin position="357"/>
        <end position="591"/>
    </location>
</feature>
<dbReference type="GO" id="GO:0140359">
    <property type="term" value="F:ABC-type transporter activity"/>
    <property type="evidence" value="ECO:0007669"/>
    <property type="project" value="InterPro"/>
</dbReference>
<evidence type="ECO:0000259" key="10">
    <source>
        <dbReference type="PROSITE" id="PS50929"/>
    </source>
</evidence>
<comment type="subcellular location">
    <subcellularLocation>
        <location evidence="1">Cell membrane</location>
        <topology evidence="1">Multi-pass membrane protein</topology>
    </subcellularLocation>
</comment>
<name>A0A0M3AVX3_9SPHN</name>
<organism evidence="11 12">
    <name type="scientific">Sphingobium chungbukense</name>
    <dbReference type="NCBI Taxonomy" id="56193"/>
    <lineage>
        <taxon>Bacteria</taxon>
        <taxon>Pseudomonadati</taxon>
        <taxon>Pseudomonadota</taxon>
        <taxon>Alphaproteobacteria</taxon>
        <taxon>Sphingomonadales</taxon>
        <taxon>Sphingomonadaceae</taxon>
        <taxon>Sphingobium</taxon>
    </lineage>
</organism>
<dbReference type="InterPro" id="IPR003439">
    <property type="entry name" value="ABC_transporter-like_ATP-bd"/>
</dbReference>
<dbReference type="GO" id="GO:0006879">
    <property type="term" value="P:intracellular iron ion homeostasis"/>
    <property type="evidence" value="ECO:0007669"/>
    <property type="project" value="TreeGrafter"/>
</dbReference>
<evidence type="ECO:0000256" key="6">
    <source>
        <dbReference type="ARBA" id="ARBA00022989"/>
    </source>
</evidence>
<dbReference type="STRING" id="56193.YP76_05180"/>